<proteinExistence type="predicted"/>
<dbReference type="Pfam" id="PF04235">
    <property type="entry name" value="DUF418"/>
    <property type="match status" value="1"/>
</dbReference>
<evidence type="ECO:0000313" key="3">
    <source>
        <dbReference type="EMBL" id="MBD7938032.1"/>
    </source>
</evidence>
<feature type="transmembrane region" description="Helical" evidence="1">
    <location>
        <begin position="209"/>
        <end position="229"/>
    </location>
</feature>
<dbReference type="RefSeq" id="WP_191814824.1">
    <property type="nucleotide sequence ID" value="NZ_JACSQT010000006.1"/>
</dbReference>
<feature type="transmembrane region" description="Helical" evidence="1">
    <location>
        <begin position="20"/>
        <end position="39"/>
    </location>
</feature>
<feature type="transmembrane region" description="Helical" evidence="1">
    <location>
        <begin position="118"/>
        <end position="135"/>
    </location>
</feature>
<sequence>MQSLNENRRIHSIDAMRGFALFGILVVNFLSFHSPYTHIDPFSYWDTAGDSTVFPIIDVFFQASFYPLFSLLFGYGVMILKERAELKGVHSPLLLARRFLFLLIIGLCHALFIWHGDILVTYAIAGFALILFIELSGKLLILLGLLIYIIPNLLLVGILFLTLFIEPDLSAMMTTSVGDIVQVYQSGTWLEIVRQNIDDWLMNTNLATLPILMISILPLFLIGAGLRKLQVIEKLEQRRMTAIVLMIVFLITGYLIKLLPYFISPNLALQYVQDIFGGPLVAIGYSLLILTLVNSKIGIITKPLQIVGRLSMTNYLIQSIVATFLFYSYGFGLYGNVSLLTGTMIAILLYVCQIVLSMIWMKYFVYGPFEWCWRWFTYWQKPSTFKRI</sequence>
<gene>
    <name evidence="3" type="ORF">H9655_13450</name>
</gene>
<evidence type="ECO:0000259" key="2">
    <source>
        <dbReference type="Pfam" id="PF04235"/>
    </source>
</evidence>
<feature type="transmembrane region" description="Helical" evidence="1">
    <location>
        <begin position="275"/>
        <end position="294"/>
    </location>
</feature>
<reference evidence="3 4" key="1">
    <citation type="submission" date="2020-08" db="EMBL/GenBank/DDBJ databases">
        <title>A Genomic Blueprint of the Chicken Gut Microbiome.</title>
        <authorList>
            <person name="Gilroy R."/>
            <person name="Ravi A."/>
            <person name="Getino M."/>
            <person name="Pursley I."/>
            <person name="Horton D.L."/>
            <person name="Alikhan N.-F."/>
            <person name="Baker D."/>
            <person name="Gharbi K."/>
            <person name="Hall N."/>
            <person name="Watson M."/>
            <person name="Adriaenssens E.M."/>
            <person name="Foster-Nyarko E."/>
            <person name="Jarju S."/>
            <person name="Secka A."/>
            <person name="Antonio M."/>
            <person name="Oren A."/>
            <person name="Chaudhuri R."/>
            <person name="La Ragione R.M."/>
            <person name="Hildebrand F."/>
            <person name="Pallen M.J."/>
        </authorList>
    </citation>
    <scope>NUCLEOTIDE SEQUENCE [LARGE SCALE GENOMIC DNA]</scope>
    <source>
        <strain evidence="3 4">Sa5YUA1</strain>
    </source>
</reference>
<evidence type="ECO:0000256" key="1">
    <source>
        <dbReference type="SAM" id="Phobius"/>
    </source>
</evidence>
<dbReference type="Proteomes" id="UP000657931">
    <property type="component" value="Unassembled WGS sequence"/>
</dbReference>
<feature type="transmembrane region" description="Helical" evidence="1">
    <location>
        <begin position="241"/>
        <end position="263"/>
    </location>
</feature>
<evidence type="ECO:0000313" key="4">
    <source>
        <dbReference type="Proteomes" id="UP000657931"/>
    </source>
</evidence>
<feature type="transmembrane region" description="Helical" evidence="1">
    <location>
        <begin position="340"/>
        <end position="361"/>
    </location>
</feature>
<dbReference type="InterPro" id="IPR007349">
    <property type="entry name" value="DUF418"/>
</dbReference>
<feature type="transmembrane region" description="Helical" evidence="1">
    <location>
        <begin position="92"/>
        <end position="112"/>
    </location>
</feature>
<name>A0ABR8QRW7_9BACI</name>
<keyword evidence="1" id="KW-1133">Transmembrane helix</keyword>
<comment type="caution">
    <text evidence="3">The sequence shown here is derived from an EMBL/GenBank/DDBJ whole genome shotgun (WGS) entry which is preliminary data.</text>
</comment>
<feature type="transmembrane region" description="Helical" evidence="1">
    <location>
        <begin position="59"/>
        <end position="80"/>
    </location>
</feature>
<keyword evidence="1" id="KW-0472">Membrane</keyword>
<dbReference type="InterPro" id="IPR052529">
    <property type="entry name" value="Bact_Transport_Assoc"/>
</dbReference>
<organism evidence="3 4">
    <name type="scientific">Cytobacillus stercorigallinarum</name>
    <dbReference type="NCBI Taxonomy" id="2762240"/>
    <lineage>
        <taxon>Bacteria</taxon>
        <taxon>Bacillati</taxon>
        <taxon>Bacillota</taxon>
        <taxon>Bacilli</taxon>
        <taxon>Bacillales</taxon>
        <taxon>Bacillaceae</taxon>
        <taxon>Cytobacillus</taxon>
    </lineage>
</organism>
<feature type="domain" description="DUF418" evidence="2">
    <location>
        <begin position="228"/>
        <end position="380"/>
    </location>
</feature>
<feature type="transmembrane region" description="Helical" evidence="1">
    <location>
        <begin position="142"/>
        <end position="165"/>
    </location>
</feature>
<accession>A0ABR8QRW7</accession>
<feature type="transmembrane region" description="Helical" evidence="1">
    <location>
        <begin position="315"/>
        <end position="334"/>
    </location>
</feature>
<keyword evidence="4" id="KW-1185">Reference proteome</keyword>
<protein>
    <submittedName>
        <fullName evidence="3">DUF418 domain-containing protein</fullName>
    </submittedName>
</protein>
<dbReference type="PANTHER" id="PTHR30590">
    <property type="entry name" value="INNER MEMBRANE PROTEIN"/>
    <property type="match status" value="1"/>
</dbReference>
<dbReference type="PANTHER" id="PTHR30590:SF2">
    <property type="entry name" value="INNER MEMBRANE PROTEIN"/>
    <property type="match status" value="1"/>
</dbReference>
<dbReference type="EMBL" id="JACSQT010000006">
    <property type="protein sequence ID" value="MBD7938032.1"/>
    <property type="molecule type" value="Genomic_DNA"/>
</dbReference>
<keyword evidence="1" id="KW-0812">Transmembrane</keyword>